<name>A0A371PJ88_9BACL</name>
<dbReference type="EMBL" id="QUBQ01000001">
    <property type="protein sequence ID" value="REK76276.1"/>
    <property type="molecule type" value="Genomic_DNA"/>
</dbReference>
<keyword evidence="4 6" id="KW-0807">Transducer</keyword>
<dbReference type="PANTHER" id="PTHR32089">
    <property type="entry name" value="METHYL-ACCEPTING CHEMOTAXIS PROTEIN MCPB"/>
    <property type="match status" value="1"/>
</dbReference>
<evidence type="ECO:0000313" key="11">
    <source>
        <dbReference type="Proteomes" id="UP000261905"/>
    </source>
</evidence>
<dbReference type="PROSITE" id="PS50111">
    <property type="entry name" value="CHEMOTAXIS_TRANSDUC_2"/>
    <property type="match status" value="1"/>
</dbReference>
<keyword evidence="11" id="KW-1185">Reference proteome</keyword>
<dbReference type="CDD" id="cd06225">
    <property type="entry name" value="HAMP"/>
    <property type="match status" value="1"/>
</dbReference>
<comment type="similarity">
    <text evidence="5">Belongs to the methyl-accepting chemotaxis (MCP) protein family.</text>
</comment>
<dbReference type="AlphaFoldDB" id="A0A371PJ88"/>
<dbReference type="GO" id="GO:0005886">
    <property type="term" value="C:plasma membrane"/>
    <property type="evidence" value="ECO:0007669"/>
    <property type="project" value="UniProtKB-SubCell"/>
</dbReference>
<evidence type="ECO:0000256" key="7">
    <source>
        <dbReference type="SAM" id="Phobius"/>
    </source>
</evidence>
<accession>A0A371PJ88</accession>
<gene>
    <name evidence="10" type="ORF">DX130_04290</name>
</gene>
<dbReference type="Pfam" id="PF00015">
    <property type="entry name" value="MCPsignal"/>
    <property type="match status" value="1"/>
</dbReference>
<comment type="caution">
    <text evidence="10">The sequence shown here is derived from an EMBL/GenBank/DDBJ whole genome shotgun (WGS) entry which is preliminary data.</text>
</comment>
<keyword evidence="7" id="KW-1133">Transmembrane helix</keyword>
<feature type="domain" description="HAMP" evidence="9">
    <location>
        <begin position="215"/>
        <end position="268"/>
    </location>
</feature>
<dbReference type="RefSeq" id="WP_116043104.1">
    <property type="nucleotide sequence ID" value="NZ_QUBQ01000001.1"/>
</dbReference>
<dbReference type="Pfam" id="PF00672">
    <property type="entry name" value="HAMP"/>
    <property type="match status" value="1"/>
</dbReference>
<dbReference type="Gene3D" id="6.10.340.10">
    <property type="match status" value="1"/>
</dbReference>
<keyword evidence="3 7" id="KW-0472">Membrane</keyword>
<proteinExistence type="inferred from homology"/>
<protein>
    <submittedName>
        <fullName evidence="10">Methyl-accepting chemotaxis protein</fullName>
    </submittedName>
</protein>
<organism evidence="10 11">
    <name type="scientific">Paenibacillus paeoniae</name>
    <dbReference type="NCBI Taxonomy" id="2292705"/>
    <lineage>
        <taxon>Bacteria</taxon>
        <taxon>Bacillati</taxon>
        <taxon>Bacillota</taxon>
        <taxon>Bacilli</taxon>
        <taxon>Bacillales</taxon>
        <taxon>Paenibacillaceae</taxon>
        <taxon>Paenibacillus</taxon>
    </lineage>
</organism>
<keyword evidence="7" id="KW-0812">Transmembrane</keyword>
<evidence type="ECO:0000259" key="9">
    <source>
        <dbReference type="PROSITE" id="PS50885"/>
    </source>
</evidence>
<dbReference type="SUPFAM" id="SSF58104">
    <property type="entry name" value="Methyl-accepting chemotaxis protein (MCP) signaling domain"/>
    <property type="match status" value="1"/>
</dbReference>
<dbReference type="GO" id="GO:0007165">
    <property type="term" value="P:signal transduction"/>
    <property type="evidence" value="ECO:0007669"/>
    <property type="project" value="UniProtKB-KW"/>
</dbReference>
<feature type="transmembrane region" description="Helical" evidence="7">
    <location>
        <begin position="196"/>
        <end position="218"/>
    </location>
</feature>
<keyword evidence="2" id="KW-1003">Cell membrane</keyword>
<evidence type="ECO:0000256" key="2">
    <source>
        <dbReference type="ARBA" id="ARBA00022475"/>
    </source>
</evidence>
<dbReference type="InterPro" id="IPR004089">
    <property type="entry name" value="MCPsignal_dom"/>
</dbReference>
<dbReference type="SMART" id="SM00304">
    <property type="entry name" value="HAMP"/>
    <property type="match status" value="1"/>
</dbReference>
<dbReference type="InterPro" id="IPR003660">
    <property type="entry name" value="HAMP_dom"/>
</dbReference>
<reference evidence="10 11" key="1">
    <citation type="submission" date="2018-08" db="EMBL/GenBank/DDBJ databases">
        <title>Paenibacillus sp. M4BSY-1, whole genome shotgun sequence.</title>
        <authorList>
            <person name="Tuo L."/>
        </authorList>
    </citation>
    <scope>NUCLEOTIDE SEQUENCE [LARGE SCALE GENOMIC DNA]</scope>
    <source>
        <strain evidence="10 11">M4BSY-1</strain>
    </source>
</reference>
<evidence type="ECO:0000259" key="8">
    <source>
        <dbReference type="PROSITE" id="PS50111"/>
    </source>
</evidence>
<dbReference type="OrthoDB" id="9760371at2"/>
<evidence type="ECO:0000256" key="3">
    <source>
        <dbReference type="ARBA" id="ARBA00023136"/>
    </source>
</evidence>
<evidence type="ECO:0000256" key="4">
    <source>
        <dbReference type="ARBA" id="ARBA00023224"/>
    </source>
</evidence>
<evidence type="ECO:0000256" key="6">
    <source>
        <dbReference type="PROSITE-ProRule" id="PRU00284"/>
    </source>
</evidence>
<evidence type="ECO:0000313" key="10">
    <source>
        <dbReference type="EMBL" id="REK76276.1"/>
    </source>
</evidence>
<comment type="subcellular location">
    <subcellularLocation>
        <location evidence="1">Cell membrane</location>
    </subcellularLocation>
</comment>
<dbReference type="PROSITE" id="PS50885">
    <property type="entry name" value="HAMP"/>
    <property type="match status" value="1"/>
</dbReference>
<evidence type="ECO:0000256" key="1">
    <source>
        <dbReference type="ARBA" id="ARBA00004236"/>
    </source>
</evidence>
<dbReference type="PANTHER" id="PTHR32089:SF112">
    <property type="entry name" value="LYSOZYME-LIKE PROTEIN-RELATED"/>
    <property type="match status" value="1"/>
</dbReference>
<evidence type="ECO:0000256" key="5">
    <source>
        <dbReference type="ARBA" id="ARBA00029447"/>
    </source>
</evidence>
<dbReference type="SMART" id="SM00283">
    <property type="entry name" value="MA"/>
    <property type="match status" value="1"/>
</dbReference>
<feature type="domain" description="Methyl-accepting transducer" evidence="8">
    <location>
        <begin position="287"/>
        <end position="523"/>
    </location>
</feature>
<sequence length="575" mass="62054">MKVSLRWKLALLAVLPLLVYALSVLYVLGEQRKTFDILSEEIYETANQVESLILNADRDMYQAYVAYLKIESGKLEHERFVSAQIEMTENRDQATERVAAAKSILEQADLLHLAHGMSGKSAGEIFEAFDVEFNNWFKEAYAATEDGKSELSELIDKEFNSSRSGIDEVGESMDIHSETTIANLEKELDTNQLSTLIALIVVTILLVGYTIAMVKLIMTTIRSVVQKTKLVGEGDLTAQPDTKYKKDELGQISRSVDEMIASMNGLITGIVGNAKRVSESSAQLAGAASESASASEHVALHIQEVATSSESQARGAEETSRAIEEMAVGIGRIAENTSDIADQSNVTSTQAEQGQEALHRLVGQMEEIKSVIEKLSATIGTLENRSQQIGAIAENITAFSNQTNILSLNASIEAARAGEEGRGFAVVAGEIRKLAASSLESAEHINDLVSLTQKEISGASGYMRETMEQVAHGGERMKDMSQNLDLIAASISRMTEQIQENSAITQQMSASSEEVSASVEQSASSAVANLEKTESVAAATEEQLALMESISSSSKELDAIVGELSSAVAHFKVRP</sequence>
<dbReference type="Gene3D" id="1.10.287.950">
    <property type="entry name" value="Methyl-accepting chemotaxis protein"/>
    <property type="match status" value="1"/>
</dbReference>
<dbReference type="Proteomes" id="UP000261905">
    <property type="component" value="Unassembled WGS sequence"/>
</dbReference>